<accession>A0A3P6T496</accession>
<dbReference type="OrthoDB" id="5862741at2759"/>
<keyword evidence="3" id="KW-1185">Reference proteome</keyword>
<dbReference type="EMBL" id="UYRV01028794">
    <property type="protein sequence ID" value="VDK82782.1"/>
    <property type="molecule type" value="Genomic_DNA"/>
</dbReference>
<evidence type="ECO:0000313" key="3">
    <source>
        <dbReference type="Proteomes" id="UP000271889"/>
    </source>
</evidence>
<dbReference type="Proteomes" id="UP000271889">
    <property type="component" value="Unassembled WGS sequence"/>
</dbReference>
<feature type="compositionally biased region" description="Low complexity" evidence="1">
    <location>
        <begin position="87"/>
        <end position="97"/>
    </location>
</feature>
<proteinExistence type="predicted"/>
<protein>
    <submittedName>
        <fullName evidence="2">Uncharacterized protein</fullName>
    </submittedName>
</protein>
<evidence type="ECO:0000256" key="1">
    <source>
        <dbReference type="SAM" id="MobiDB-lite"/>
    </source>
</evidence>
<feature type="region of interest" description="Disordered" evidence="1">
    <location>
        <begin position="1"/>
        <end position="51"/>
    </location>
</feature>
<reference evidence="2 3" key="1">
    <citation type="submission" date="2018-11" db="EMBL/GenBank/DDBJ databases">
        <authorList>
            <consortium name="Pathogen Informatics"/>
        </authorList>
    </citation>
    <scope>NUCLEOTIDE SEQUENCE [LARGE SCALE GENOMIC DNA]</scope>
</reference>
<dbReference type="AlphaFoldDB" id="A0A3P6T496"/>
<feature type="region of interest" description="Disordered" evidence="1">
    <location>
        <begin position="79"/>
        <end position="117"/>
    </location>
</feature>
<evidence type="ECO:0000313" key="2">
    <source>
        <dbReference type="EMBL" id="VDK82782.1"/>
    </source>
</evidence>
<gene>
    <name evidence="2" type="ORF">CGOC_LOCUS8023</name>
</gene>
<organism evidence="2 3">
    <name type="scientific">Cylicostephanus goldi</name>
    <name type="common">Nematode worm</name>
    <dbReference type="NCBI Taxonomy" id="71465"/>
    <lineage>
        <taxon>Eukaryota</taxon>
        <taxon>Metazoa</taxon>
        <taxon>Ecdysozoa</taxon>
        <taxon>Nematoda</taxon>
        <taxon>Chromadorea</taxon>
        <taxon>Rhabditida</taxon>
        <taxon>Rhabditina</taxon>
        <taxon>Rhabditomorpha</taxon>
        <taxon>Strongyloidea</taxon>
        <taxon>Strongylidae</taxon>
        <taxon>Cylicostephanus</taxon>
    </lineage>
</organism>
<feature type="compositionally biased region" description="Low complexity" evidence="1">
    <location>
        <begin position="40"/>
        <end position="50"/>
    </location>
</feature>
<name>A0A3P6T496_CYLGO</name>
<feature type="compositionally biased region" description="Polar residues" evidence="1">
    <location>
        <begin position="30"/>
        <end position="39"/>
    </location>
</feature>
<feature type="compositionally biased region" description="Basic and acidic residues" evidence="1">
    <location>
        <begin position="1"/>
        <end position="19"/>
    </location>
</feature>
<sequence length="143" mass="15988">MRNTQEMRAEVHRLPATKENEEELQQKKQSASIGLGTSPNGNNNGFNVENIHSTFQPWPSIEEVRARKEQLLKKTPLPFYKTHVHHSGPGVSPQQQPQPGPSTRYPSTIPKAAIPPHRKYEQELVGAENNCKNTIAVVFGTSN</sequence>